<reference evidence="5 6" key="1">
    <citation type="journal article" date="2013" name="Front. Plant Sci.">
        <title>The Reference Genome of the Halophytic Plant Eutrema salsugineum.</title>
        <authorList>
            <person name="Yang R."/>
            <person name="Jarvis D.E."/>
            <person name="Chen H."/>
            <person name="Beilstein M.A."/>
            <person name="Grimwood J."/>
            <person name="Jenkins J."/>
            <person name="Shu S."/>
            <person name="Prochnik S."/>
            <person name="Xin M."/>
            <person name="Ma C."/>
            <person name="Schmutz J."/>
            <person name="Wing R.A."/>
            <person name="Mitchell-Olds T."/>
            <person name="Schumaker K.S."/>
            <person name="Wang X."/>
        </authorList>
    </citation>
    <scope>NUCLEOTIDE SEQUENCE [LARGE SCALE GENOMIC DNA]</scope>
</reference>
<accession>V4MD85</accession>
<dbReference type="GO" id="GO:0008234">
    <property type="term" value="F:cysteine-type peptidase activity"/>
    <property type="evidence" value="ECO:0007669"/>
    <property type="project" value="InterPro"/>
</dbReference>
<evidence type="ECO:0000313" key="6">
    <source>
        <dbReference type="Proteomes" id="UP000030689"/>
    </source>
</evidence>
<gene>
    <name evidence="5" type="ORF">EUTSA_v10023964mg</name>
</gene>
<dbReference type="OMA" id="YHKTHAR"/>
<name>V4MD85_EUTSA</name>
<dbReference type="InterPro" id="IPR003653">
    <property type="entry name" value="Peptidase_C48_C"/>
</dbReference>
<keyword evidence="6" id="KW-1185">Reference proteome</keyword>
<comment type="similarity">
    <text evidence="1">Belongs to the peptidase C48 family.</text>
</comment>
<keyword evidence="3" id="KW-0378">Hydrolase</keyword>
<evidence type="ECO:0000256" key="3">
    <source>
        <dbReference type="ARBA" id="ARBA00022801"/>
    </source>
</evidence>
<dbReference type="KEGG" id="eus:EUTSA_v10023964mg"/>
<evidence type="ECO:0000256" key="1">
    <source>
        <dbReference type="ARBA" id="ARBA00005234"/>
    </source>
</evidence>
<keyword evidence="2" id="KW-0645">Protease</keyword>
<dbReference type="AlphaFoldDB" id="V4MD85"/>
<evidence type="ECO:0000256" key="2">
    <source>
        <dbReference type="ARBA" id="ARBA00022670"/>
    </source>
</evidence>
<proteinExistence type="inferred from homology"/>
<dbReference type="InterPro" id="IPR038765">
    <property type="entry name" value="Papain-like_cys_pep_sf"/>
</dbReference>
<dbReference type="GO" id="GO:0006508">
    <property type="term" value="P:proteolysis"/>
    <property type="evidence" value="ECO:0007669"/>
    <property type="project" value="UniProtKB-KW"/>
</dbReference>
<dbReference type="Proteomes" id="UP000030689">
    <property type="component" value="Unassembled WGS sequence"/>
</dbReference>
<dbReference type="SUPFAM" id="SSF54001">
    <property type="entry name" value="Cysteine proteinases"/>
    <property type="match status" value="1"/>
</dbReference>
<evidence type="ECO:0000313" key="5">
    <source>
        <dbReference type="EMBL" id="ESQ29176.1"/>
    </source>
</evidence>
<organism evidence="5 6">
    <name type="scientific">Eutrema salsugineum</name>
    <name type="common">Saltwater cress</name>
    <name type="synonym">Sisymbrium salsugineum</name>
    <dbReference type="NCBI Taxonomy" id="72664"/>
    <lineage>
        <taxon>Eukaryota</taxon>
        <taxon>Viridiplantae</taxon>
        <taxon>Streptophyta</taxon>
        <taxon>Embryophyta</taxon>
        <taxon>Tracheophyta</taxon>
        <taxon>Spermatophyta</taxon>
        <taxon>Magnoliopsida</taxon>
        <taxon>eudicotyledons</taxon>
        <taxon>Gunneridae</taxon>
        <taxon>Pentapetalae</taxon>
        <taxon>rosids</taxon>
        <taxon>malvids</taxon>
        <taxon>Brassicales</taxon>
        <taxon>Brassicaceae</taxon>
        <taxon>Eutremeae</taxon>
        <taxon>Eutrema</taxon>
    </lineage>
</organism>
<protein>
    <recommendedName>
        <fullName evidence="4">Ubiquitin-like protease family profile domain-containing protein</fullName>
    </recommendedName>
</protein>
<dbReference type="Gene3D" id="3.40.395.10">
    <property type="entry name" value="Adenoviral Proteinase, Chain A"/>
    <property type="match status" value="1"/>
</dbReference>
<dbReference type="PROSITE" id="PS50600">
    <property type="entry name" value="ULP_PROTEASE"/>
    <property type="match status" value="1"/>
</dbReference>
<dbReference type="Pfam" id="PF02902">
    <property type="entry name" value="Peptidase_C48"/>
    <property type="match status" value="1"/>
</dbReference>
<dbReference type="Gramene" id="ESQ29176">
    <property type="protein sequence ID" value="ESQ29176"/>
    <property type="gene ID" value="EUTSA_v10023964mg"/>
</dbReference>
<dbReference type="EMBL" id="KI517881">
    <property type="protein sequence ID" value="ESQ29176.1"/>
    <property type="molecule type" value="Genomic_DNA"/>
</dbReference>
<evidence type="ECO:0000259" key="4">
    <source>
        <dbReference type="PROSITE" id="PS50600"/>
    </source>
</evidence>
<dbReference type="OrthoDB" id="1111318at2759"/>
<sequence length="332" mass="37401">MDLLLSVSPSFSLGLTQDEQLVAQKPDVVNENVSDKDEVLPRKSKRVKTSSVVFKDYQCAFNRPAAAKCTFIMPCDPYVNYSARFVDLKAKLTHDKRPMEIYEGASVSIEDVLAIGDRIRVLDSKIVDALMFYVRHVSGPQMYPMNHSKIEFFDTLFPSLIKSQYAKFSKTAVKDRSKFKIDGSLLSYFESDNPRRPLPEAMYFPFNFDQRHWVGVCVNIPRAAIVVLDCNVAFRSDTALKRDFNPICNMFPFIVRAASTKALRDEKPFSLERVTGIPQNEINSDSAVTAVLLMQAHASAGLDGCRTITPELLTSEAYKLAVMFYDEFGPSP</sequence>
<feature type="domain" description="Ubiquitin-like protease family profile" evidence="4">
    <location>
        <begin position="105"/>
        <end position="297"/>
    </location>
</feature>